<comment type="caution">
    <text evidence="2">The sequence shown here is derived from an EMBL/GenBank/DDBJ whole genome shotgun (WGS) entry which is preliminary data.</text>
</comment>
<keyword evidence="3" id="KW-1185">Reference proteome</keyword>
<accession>A0ABU5G6N5</accession>
<evidence type="ECO:0000259" key="1">
    <source>
        <dbReference type="PROSITE" id="PS50943"/>
    </source>
</evidence>
<gene>
    <name evidence="2" type="ORF">R6G86_02265</name>
</gene>
<dbReference type="CDD" id="cd00093">
    <property type="entry name" value="HTH_XRE"/>
    <property type="match status" value="1"/>
</dbReference>
<dbReference type="InterPro" id="IPR001387">
    <property type="entry name" value="Cro/C1-type_HTH"/>
</dbReference>
<feature type="domain" description="HTH cro/C1-type" evidence="1">
    <location>
        <begin position="12"/>
        <end position="66"/>
    </location>
</feature>
<dbReference type="Pfam" id="PF13560">
    <property type="entry name" value="HTH_31"/>
    <property type="match status" value="1"/>
</dbReference>
<evidence type="ECO:0000313" key="3">
    <source>
        <dbReference type="Proteomes" id="UP001275049"/>
    </source>
</evidence>
<dbReference type="SUPFAM" id="SSF47413">
    <property type="entry name" value="lambda repressor-like DNA-binding domains"/>
    <property type="match status" value="1"/>
</dbReference>
<proteinExistence type="predicted"/>
<sequence length="127" mass="14431">MQQDAFGFGQFVQVRRKKLGITLRGFAENLDVAPAYMSDIEKGRRYAPDGKLEDIADLLRLTQSEREEMFDLAARTRSDQVSSDLSGYIMDTDMARVALRRARDAQLDDDGWKKILDVINQSRKAGD</sequence>
<dbReference type="Proteomes" id="UP001275049">
    <property type="component" value="Unassembled WGS sequence"/>
</dbReference>
<dbReference type="EMBL" id="JAWNGA010000002">
    <property type="protein sequence ID" value="MDY5132569.1"/>
    <property type="molecule type" value="Genomic_DNA"/>
</dbReference>
<name>A0ABU5G6N5_9ACTO</name>
<protein>
    <submittedName>
        <fullName evidence="2">Helix-turn-helix transcriptional regulator</fullName>
    </submittedName>
</protein>
<dbReference type="SMART" id="SM00530">
    <property type="entry name" value="HTH_XRE"/>
    <property type="match status" value="1"/>
</dbReference>
<organism evidence="2 3">
    <name type="scientific">Actinotignum urinale</name>
    <dbReference type="NCBI Taxonomy" id="190146"/>
    <lineage>
        <taxon>Bacteria</taxon>
        <taxon>Bacillati</taxon>
        <taxon>Actinomycetota</taxon>
        <taxon>Actinomycetes</taxon>
        <taxon>Actinomycetales</taxon>
        <taxon>Actinomycetaceae</taxon>
        <taxon>Actinotignum</taxon>
    </lineage>
</organism>
<dbReference type="Gene3D" id="1.10.260.40">
    <property type="entry name" value="lambda repressor-like DNA-binding domains"/>
    <property type="match status" value="1"/>
</dbReference>
<dbReference type="RefSeq" id="WP_320754970.1">
    <property type="nucleotide sequence ID" value="NZ_JAWNGA010000002.1"/>
</dbReference>
<evidence type="ECO:0000313" key="2">
    <source>
        <dbReference type="EMBL" id="MDY5132569.1"/>
    </source>
</evidence>
<dbReference type="PROSITE" id="PS50943">
    <property type="entry name" value="HTH_CROC1"/>
    <property type="match status" value="1"/>
</dbReference>
<reference evidence="2 3" key="1">
    <citation type="submission" date="2023-10" db="EMBL/GenBank/DDBJ databases">
        <title>Whole Genome based description of the genera Actinobaculum and Actinotignum reveals a complex phylogenetic relationship within the species included in the genus Actinotignum.</title>
        <authorList>
            <person name="Jensen C.S."/>
            <person name="Dargis R."/>
            <person name="Kemp M."/>
            <person name="Christensen J.J."/>
        </authorList>
    </citation>
    <scope>NUCLEOTIDE SEQUENCE [LARGE SCALE GENOMIC DNA]</scope>
    <source>
        <strain evidence="2 3">SLA_B974</strain>
    </source>
</reference>
<dbReference type="InterPro" id="IPR010982">
    <property type="entry name" value="Lambda_DNA-bd_dom_sf"/>
</dbReference>